<dbReference type="Gene3D" id="3.30.40.10">
    <property type="entry name" value="Zinc/RING finger domain, C3HC4 (zinc finger)"/>
    <property type="match status" value="1"/>
</dbReference>
<evidence type="ECO:0000256" key="1">
    <source>
        <dbReference type="SAM" id="MobiDB-lite"/>
    </source>
</evidence>
<name>A0A1I7ZJS0_9BILA</name>
<organism evidence="2 3">
    <name type="scientific">Steinernema glaseri</name>
    <dbReference type="NCBI Taxonomy" id="37863"/>
    <lineage>
        <taxon>Eukaryota</taxon>
        <taxon>Metazoa</taxon>
        <taxon>Ecdysozoa</taxon>
        <taxon>Nematoda</taxon>
        <taxon>Chromadorea</taxon>
        <taxon>Rhabditida</taxon>
        <taxon>Tylenchina</taxon>
        <taxon>Panagrolaimomorpha</taxon>
        <taxon>Strongyloidoidea</taxon>
        <taxon>Steinernematidae</taxon>
        <taxon>Steinernema</taxon>
    </lineage>
</organism>
<dbReference type="Proteomes" id="UP000095287">
    <property type="component" value="Unplaced"/>
</dbReference>
<sequence length="123" mass="13700">MDQERDRLRSFLGKSPLFLKSNVLYANRPISSLNCHYCQTIFYQPIVPRCGHSICHRCRILASRRQDNSTCSYPGCGPGTLQAGIQKEAVLDNNGVPNESKSGSSSQLQQHAQRTTQFPSVDS</sequence>
<keyword evidence="2" id="KW-1185">Reference proteome</keyword>
<feature type="region of interest" description="Disordered" evidence="1">
    <location>
        <begin position="92"/>
        <end position="123"/>
    </location>
</feature>
<protein>
    <submittedName>
        <fullName evidence="3">RING-type domain-containing protein</fullName>
    </submittedName>
</protein>
<dbReference type="SUPFAM" id="SSF57850">
    <property type="entry name" value="RING/U-box"/>
    <property type="match status" value="1"/>
</dbReference>
<dbReference type="InterPro" id="IPR013083">
    <property type="entry name" value="Znf_RING/FYVE/PHD"/>
</dbReference>
<dbReference type="AlphaFoldDB" id="A0A1I7ZJS0"/>
<dbReference type="WBParaSite" id="L893_g26888.t1">
    <property type="protein sequence ID" value="L893_g26888.t1"/>
    <property type="gene ID" value="L893_g26888"/>
</dbReference>
<proteinExistence type="predicted"/>
<feature type="compositionally biased region" description="Polar residues" evidence="1">
    <location>
        <begin position="95"/>
        <end position="123"/>
    </location>
</feature>
<evidence type="ECO:0000313" key="3">
    <source>
        <dbReference type="WBParaSite" id="L893_g26888.t1"/>
    </source>
</evidence>
<evidence type="ECO:0000313" key="2">
    <source>
        <dbReference type="Proteomes" id="UP000095287"/>
    </source>
</evidence>
<accession>A0A1I7ZJS0</accession>
<reference evidence="3" key="1">
    <citation type="submission" date="2016-11" db="UniProtKB">
        <authorList>
            <consortium name="WormBaseParasite"/>
        </authorList>
    </citation>
    <scope>IDENTIFICATION</scope>
</reference>